<dbReference type="EMBL" id="BK015927">
    <property type="protein sequence ID" value="DAF85606.1"/>
    <property type="molecule type" value="Genomic_DNA"/>
</dbReference>
<reference evidence="1" key="1">
    <citation type="journal article" date="2021" name="Proc. Natl. Acad. Sci. U.S.A.">
        <title>A Catalog of Tens of Thousands of Viruses from Human Metagenomes Reveals Hidden Associations with Chronic Diseases.</title>
        <authorList>
            <person name="Tisza M.J."/>
            <person name="Buck C.B."/>
        </authorList>
    </citation>
    <scope>NUCLEOTIDE SEQUENCE</scope>
    <source>
        <strain evidence="1">Ct5jB2</strain>
    </source>
</reference>
<name>A0A8S5TTS4_9CAUD</name>
<proteinExistence type="predicted"/>
<accession>A0A8S5TTS4</accession>
<evidence type="ECO:0000313" key="1">
    <source>
        <dbReference type="EMBL" id="DAF85606.1"/>
    </source>
</evidence>
<organism evidence="1">
    <name type="scientific">Siphoviridae sp. ct5jB2</name>
    <dbReference type="NCBI Taxonomy" id="2825337"/>
    <lineage>
        <taxon>Viruses</taxon>
        <taxon>Duplodnaviria</taxon>
        <taxon>Heunggongvirae</taxon>
        <taxon>Uroviricota</taxon>
        <taxon>Caudoviricetes</taxon>
    </lineage>
</organism>
<sequence length="56" mass="6666">MLFLRELIQQNGHKLVRYNEAIAGHIYMSVFNYSEKHGGTFDSFKYYNDYVVDITK</sequence>
<protein>
    <submittedName>
        <fullName evidence="1">Uncharacterized protein</fullName>
    </submittedName>
</protein>